<evidence type="ECO:0000256" key="5">
    <source>
        <dbReference type="ARBA" id="ARBA00022989"/>
    </source>
</evidence>
<keyword evidence="7" id="KW-0131">Cell cycle</keyword>
<dbReference type="EMBL" id="CP053586">
    <property type="protein sequence ID" value="WNZ24228.1"/>
    <property type="molecule type" value="Genomic_DNA"/>
</dbReference>
<dbReference type="PANTHER" id="PTHR37820:SF1">
    <property type="entry name" value="CELL DIVISION PROTEIN FTSQ"/>
    <property type="match status" value="1"/>
</dbReference>
<keyword evidence="3" id="KW-0132">Cell division</keyword>
<reference evidence="10" key="1">
    <citation type="submission" date="2020-05" db="EMBL/GenBank/DDBJ databases">
        <authorList>
            <person name="Zhu T."/>
            <person name="Keshari N."/>
            <person name="Lu X."/>
        </authorList>
    </citation>
    <scope>NUCLEOTIDE SEQUENCE</scope>
    <source>
        <strain evidence="10">NK1-12</strain>
    </source>
</reference>
<protein>
    <submittedName>
        <fullName evidence="10">FtsQ-type POTRA domain-containing protein</fullName>
    </submittedName>
</protein>
<dbReference type="RefSeq" id="WP_316429933.1">
    <property type="nucleotide sequence ID" value="NZ_CP053586.1"/>
</dbReference>
<dbReference type="InterPro" id="IPR034746">
    <property type="entry name" value="POTRA"/>
</dbReference>
<evidence type="ECO:0000259" key="9">
    <source>
        <dbReference type="PROSITE" id="PS51779"/>
    </source>
</evidence>
<dbReference type="AlphaFoldDB" id="A0AA97AQV4"/>
<evidence type="ECO:0000256" key="6">
    <source>
        <dbReference type="ARBA" id="ARBA00023136"/>
    </source>
</evidence>
<evidence type="ECO:0000256" key="8">
    <source>
        <dbReference type="SAM" id="Phobius"/>
    </source>
</evidence>
<keyword evidence="6 8" id="KW-0472">Membrane</keyword>
<evidence type="ECO:0000313" key="10">
    <source>
        <dbReference type="EMBL" id="WNZ24228.1"/>
    </source>
</evidence>
<keyword evidence="4 8" id="KW-0812">Transmembrane</keyword>
<feature type="transmembrane region" description="Helical" evidence="8">
    <location>
        <begin position="29"/>
        <end position="50"/>
    </location>
</feature>
<evidence type="ECO:0000256" key="2">
    <source>
        <dbReference type="ARBA" id="ARBA00022475"/>
    </source>
</evidence>
<feature type="domain" description="POTRA" evidence="9">
    <location>
        <begin position="58"/>
        <end position="127"/>
    </location>
</feature>
<keyword evidence="5 8" id="KW-1133">Transmembrane helix</keyword>
<organism evidence="10">
    <name type="scientific">Leptolyngbya sp. NK1-12</name>
    <dbReference type="NCBI Taxonomy" id="2547451"/>
    <lineage>
        <taxon>Bacteria</taxon>
        <taxon>Bacillati</taxon>
        <taxon>Cyanobacteriota</taxon>
        <taxon>Cyanophyceae</taxon>
        <taxon>Leptolyngbyales</taxon>
        <taxon>Leptolyngbyaceae</taxon>
        <taxon>Leptolyngbya group</taxon>
        <taxon>Leptolyngbya</taxon>
    </lineage>
</organism>
<evidence type="ECO:0000256" key="7">
    <source>
        <dbReference type="ARBA" id="ARBA00023306"/>
    </source>
</evidence>
<proteinExistence type="predicted"/>
<dbReference type="PANTHER" id="PTHR37820">
    <property type="entry name" value="CELL DIVISION PROTEIN DIVIB"/>
    <property type="match status" value="1"/>
</dbReference>
<dbReference type="InterPro" id="IPR050487">
    <property type="entry name" value="FtsQ_DivIB"/>
</dbReference>
<gene>
    <name evidence="10" type="ORF">HJG54_16100</name>
</gene>
<comment type="subcellular location">
    <subcellularLocation>
        <location evidence="1">Membrane</location>
    </subcellularLocation>
</comment>
<dbReference type="GO" id="GO:0005886">
    <property type="term" value="C:plasma membrane"/>
    <property type="evidence" value="ECO:0007669"/>
    <property type="project" value="TreeGrafter"/>
</dbReference>
<dbReference type="InterPro" id="IPR013685">
    <property type="entry name" value="POTRA_FtsQ_type"/>
</dbReference>
<name>A0AA97AQV4_9CYAN</name>
<sequence>MTDTDISSISSEELTERRRQLRRKRRSRFLQTSWQILSMTGLTIGVVWLVTLPDWMLHDSSQVIIEGNKTLAPDALRSKLSINYPQSVLAVQPEKIARQLEAEAPITDATVSRRLFPPGLIVQIQERQPVATVYSSPNSLATLPQSKTFDNLFAIALLDQAGTWIPYEKYATFNQSPKLPTLKVIGMQEQFADQWPSLYERVSRSPVKISMIDWREPSNLILHTELGIVHCGPLSSRFAEQLKVLDRMRKLPDNMDVDEVAYIDLSNPDTPMLELVPSAIRAKQKEN</sequence>
<evidence type="ECO:0000256" key="3">
    <source>
        <dbReference type="ARBA" id="ARBA00022618"/>
    </source>
</evidence>
<keyword evidence="2" id="KW-1003">Cell membrane</keyword>
<dbReference type="Pfam" id="PF08478">
    <property type="entry name" value="POTRA_1"/>
    <property type="match status" value="1"/>
</dbReference>
<evidence type="ECO:0000256" key="1">
    <source>
        <dbReference type="ARBA" id="ARBA00004370"/>
    </source>
</evidence>
<dbReference type="PROSITE" id="PS51779">
    <property type="entry name" value="POTRA"/>
    <property type="match status" value="1"/>
</dbReference>
<dbReference type="GO" id="GO:0051301">
    <property type="term" value="P:cell division"/>
    <property type="evidence" value="ECO:0007669"/>
    <property type="project" value="UniProtKB-KW"/>
</dbReference>
<accession>A0AA97AQV4</accession>
<evidence type="ECO:0000256" key="4">
    <source>
        <dbReference type="ARBA" id="ARBA00022692"/>
    </source>
</evidence>